<gene>
    <name evidence="1" type="ORF">GN277_03475</name>
</gene>
<organism evidence="1 2">
    <name type="scientific">Sporofaciens musculi</name>
    <dbReference type="NCBI Taxonomy" id="2681861"/>
    <lineage>
        <taxon>Bacteria</taxon>
        <taxon>Bacillati</taxon>
        <taxon>Bacillota</taxon>
        <taxon>Clostridia</taxon>
        <taxon>Lachnospirales</taxon>
        <taxon>Lachnospiraceae</taxon>
        <taxon>Sporofaciens</taxon>
    </lineage>
</organism>
<accession>A0A7X3MDU6</accession>
<evidence type="ECO:0000313" key="2">
    <source>
        <dbReference type="Proteomes" id="UP000460412"/>
    </source>
</evidence>
<comment type="caution">
    <text evidence="1">The sequence shown here is derived from an EMBL/GenBank/DDBJ whole genome shotgun (WGS) entry which is preliminary data.</text>
</comment>
<dbReference type="Proteomes" id="UP000460412">
    <property type="component" value="Unassembled WGS sequence"/>
</dbReference>
<keyword evidence="2" id="KW-1185">Reference proteome</keyword>
<proteinExistence type="predicted"/>
<dbReference type="RefSeq" id="WP_159749814.1">
    <property type="nucleotide sequence ID" value="NZ_WUQX01000001.1"/>
</dbReference>
<protein>
    <submittedName>
        <fullName evidence="1">Uncharacterized protein</fullName>
    </submittedName>
</protein>
<reference evidence="1 2" key="1">
    <citation type="submission" date="2019-12" db="EMBL/GenBank/DDBJ databases">
        <title>Sporaefaciens musculi gen. nov., sp. nov., a novel bacterium isolated from the caecum of an obese mouse.</title>
        <authorList>
            <person name="Rasmussen T.S."/>
            <person name="Streidl T."/>
            <person name="Hitch T.C.A."/>
            <person name="Wortmann E."/>
            <person name="Deptula P."/>
            <person name="Hansen M."/>
            <person name="Nielsen D.S."/>
            <person name="Clavel T."/>
            <person name="Vogensen F.K."/>
        </authorList>
    </citation>
    <scope>NUCLEOTIDE SEQUENCE [LARGE SCALE GENOMIC DNA]</scope>
    <source>
        <strain evidence="1 2">WCA-9-b2</strain>
    </source>
</reference>
<evidence type="ECO:0000313" key="1">
    <source>
        <dbReference type="EMBL" id="MXP74495.1"/>
    </source>
</evidence>
<dbReference type="EMBL" id="WUQX01000001">
    <property type="protein sequence ID" value="MXP74495.1"/>
    <property type="molecule type" value="Genomic_DNA"/>
</dbReference>
<sequence>MNNNAMLFFCRTYDFLYVFIPKEKNGSHHTAVTYRQGLKTFRNYVNNIAGIPTNRFNLRIARMIFYWITGTTSIKWIT</sequence>
<dbReference type="AlphaFoldDB" id="A0A7X3MDU6"/>
<name>A0A7X3MDU6_9FIRM</name>